<accession>A0A9P5XJ17</accession>
<feature type="region of interest" description="Disordered" evidence="1">
    <location>
        <begin position="113"/>
        <end position="137"/>
    </location>
</feature>
<feature type="region of interest" description="Disordered" evidence="1">
    <location>
        <begin position="1"/>
        <end position="85"/>
    </location>
</feature>
<comment type="caution">
    <text evidence="2">The sequence shown here is derived from an EMBL/GenBank/DDBJ whole genome shotgun (WGS) entry which is preliminary data.</text>
</comment>
<gene>
    <name evidence="2" type="ORF">P691DRAFT_756986</name>
</gene>
<organism evidence="2 3">
    <name type="scientific">Macrolepiota fuliginosa MF-IS2</name>
    <dbReference type="NCBI Taxonomy" id="1400762"/>
    <lineage>
        <taxon>Eukaryota</taxon>
        <taxon>Fungi</taxon>
        <taxon>Dikarya</taxon>
        <taxon>Basidiomycota</taxon>
        <taxon>Agaricomycotina</taxon>
        <taxon>Agaricomycetes</taxon>
        <taxon>Agaricomycetidae</taxon>
        <taxon>Agaricales</taxon>
        <taxon>Agaricineae</taxon>
        <taxon>Agaricaceae</taxon>
        <taxon>Macrolepiota</taxon>
    </lineage>
</organism>
<evidence type="ECO:0000313" key="3">
    <source>
        <dbReference type="Proteomes" id="UP000807342"/>
    </source>
</evidence>
<evidence type="ECO:0000313" key="2">
    <source>
        <dbReference type="EMBL" id="KAF9451783.1"/>
    </source>
</evidence>
<feature type="compositionally biased region" description="Low complexity" evidence="1">
    <location>
        <begin position="8"/>
        <end position="18"/>
    </location>
</feature>
<feature type="compositionally biased region" description="Polar residues" evidence="1">
    <location>
        <begin position="76"/>
        <end position="85"/>
    </location>
</feature>
<dbReference type="AlphaFoldDB" id="A0A9P5XJ17"/>
<feature type="compositionally biased region" description="Acidic residues" evidence="1">
    <location>
        <begin position="57"/>
        <end position="68"/>
    </location>
</feature>
<evidence type="ECO:0000256" key="1">
    <source>
        <dbReference type="SAM" id="MobiDB-lite"/>
    </source>
</evidence>
<protein>
    <submittedName>
        <fullName evidence="2">Uncharacterized protein</fullName>
    </submittedName>
</protein>
<reference evidence="2" key="1">
    <citation type="submission" date="2020-11" db="EMBL/GenBank/DDBJ databases">
        <authorList>
            <consortium name="DOE Joint Genome Institute"/>
            <person name="Ahrendt S."/>
            <person name="Riley R."/>
            <person name="Andreopoulos W."/>
            <person name="Labutti K."/>
            <person name="Pangilinan J."/>
            <person name="Ruiz-Duenas F.J."/>
            <person name="Barrasa J.M."/>
            <person name="Sanchez-Garcia M."/>
            <person name="Camarero S."/>
            <person name="Miyauchi S."/>
            <person name="Serrano A."/>
            <person name="Linde D."/>
            <person name="Babiker R."/>
            <person name="Drula E."/>
            <person name="Ayuso-Fernandez I."/>
            <person name="Pacheco R."/>
            <person name="Padilla G."/>
            <person name="Ferreira P."/>
            <person name="Barriuso J."/>
            <person name="Kellner H."/>
            <person name="Castanera R."/>
            <person name="Alfaro M."/>
            <person name="Ramirez L."/>
            <person name="Pisabarro A.G."/>
            <person name="Kuo A."/>
            <person name="Tritt A."/>
            <person name="Lipzen A."/>
            <person name="He G."/>
            <person name="Yan M."/>
            <person name="Ng V."/>
            <person name="Cullen D."/>
            <person name="Martin F."/>
            <person name="Rosso M.-N."/>
            <person name="Henrissat B."/>
            <person name="Hibbett D."/>
            <person name="Martinez A.T."/>
            <person name="Grigoriev I.V."/>
        </authorList>
    </citation>
    <scope>NUCLEOTIDE SEQUENCE</scope>
    <source>
        <strain evidence="2">MF-IS2</strain>
    </source>
</reference>
<name>A0A9P5XJ17_9AGAR</name>
<dbReference type="OrthoDB" id="3262473at2759"/>
<feature type="compositionally biased region" description="Polar residues" evidence="1">
    <location>
        <begin position="43"/>
        <end position="54"/>
    </location>
</feature>
<keyword evidence="3" id="KW-1185">Reference proteome</keyword>
<proteinExistence type="predicted"/>
<dbReference type="EMBL" id="MU151080">
    <property type="protein sequence ID" value="KAF9451783.1"/>
    <property type="molecule type" value="Genomic_DNA"/>
</dbReference>
<sequence length="165" mass="18579">MLKRQRASSPLPSSPSVPQGTSADDVIDIRDLKRRRVAPPPLNGQTRGWSNSHPTEGDNEEEYTESDGQDGRNEANFAQPQSPSNVEYSAVNSVLKKFHILYKHRHLFSVNESPLHSPADKNRTIYPPEGQTSEESARVYEHYEDTNRSLASAFLSRRQHSPSQP</sequence>
<dbReference type="Proteomes" id="UP000807342">
    <property type="component" value="Unassembled WGS sequence"/>
</dbReference>